<evidence type="ECO:0000313" key="6">
    <source>
        <dbReference type="EMBL" id="GAA3683286.1"/>
    </source>
</evidence>
<comment type="caution">
    <text evidence="6">The sequence shown here is derived from an EMBL/GenBank/DDBJ whole genome shotgun (WGS) entry which is preliminary data.</text>
</comment>
<feature type="region of interest" description="Disordered" evidence="5">
    <location>
        <begin position="198"/>
        <end position="222"/>
    </location>
</feature>
<feature type="compositionally biased region" description="Basic and acidic residues" evidence="5">
    <location>
        <begin position="53"/>
        <end position="66"/>
    </location>
</feature>
<sequence>MTSTPHPPRREGPDTPHRPDGRDGAVPDEGTDGQRRAGGRDGPALLDGSGVPDRPEERGRTDHETEADGASGHRVGGGADADGAGDPRVASLEAEIGRVREPARLLRVSTMARSLLDEARGLALDEHTREQLWHLHARVVAEIGDSVAPELRDELDRLLPEPSHTLSQSEVRIAHSQLVGWLEGVFQGIRVGMTVQRGIHHPDAPHSSDPHGRQTRPDAGYL</sequence>
<proteinExistence type="inferred from homology"/>
<dbReference type="Pfam" id="PF10759">
    <property type="entry name" value="BPA"/>
    <property type="match status" value="1"/>
</dbReference>
<evidence type="ECO:0000256" key="3">
    <source>
        <dbReference type="ARBA" id="ARBA00014831"/>
    </source>
</evidence>
<comment type="subunit">
    <text evidence="2">Forms a homooligomeric, either hexameric or heptameric, ring-like structure which stacks co-axially with the proteasomal alpha-rings.</text>
</comment>
<dbReference type="Proteomes" id="UP001500902">
    <property type="component" value="Unassembled WGS sequence"/>
</dbReference>
<name>A0ABP7CB89_9ACTN</name>
<keyword evidence="4" id="KW-0647">Proteasome</keyword>
<feature type="region of interest" description="Disordered" evidence="5">
    <location>
        <begin position="1"/>
        <end position="86"/>
    </location>
</feature>
<comment type="similarity">
    <text evidence="1">Belongs to the Bpa family.</text>
</comment>
<evidence type="ECO:0000256" key="1">
    <source>
        <dbReference type="ARBA" id="ARBA00006639"/>
    </source>
</evidence>
<evidence type="ECO:0000256" key="2">
    <source>
        <dbReference type="ARBA" id="ARBA00011402"/>
    </source>
</evidence>
<evidence type="ECO:0000256" key="4">
    <source>
        <dbReference type="ARBA" id="ARBA00022942"/>
    </source>
</evidence>
<organism evidence="6 7">
    <name type="scientific">Nonomuraea antimicrobica</name>
    <dbReference type="NCBI Taxonomy" id="561173"/>
    <lineage>
        <taxon>Bacteria</taxon>
        <taxon>Bacillati</taxon>
        <taxon>Actinomycetota</taxon>
        <taxon>Actinomycetes</taxon>
        <taxon>Streptosporangiales</taxon>
        <taxon>Streptosporangiaceae</taxon>
        <taxon>Nonomuraea</taxon>
    </lineage>
</organism>
<evidence type="ECO:0000256" key="5">
    <source>
        <dbReference type="SAM" id="MobiDB-lite"/>
    </source>
</evidence>
<reference evidence="7" key="1">
    <citation type="journal article" date="2019" name="Int. J. Syst. Evol. Microbiol.">
        <title>The Global Catalogue of Microorganisms (GCM) 10K type strain sequencing project: providing services to taxonomists for standard genome sequencing and annotation.</title>
        <authorList>
            <consortium name="The Broad Institute Genomics Platform"/>
            <consortium name="The Broad Institute Genome Sequencing Center for Infectious Disease"/>
            <person name="Wu L."/>
            <person name="Ma J."/>
        </authorList>
    </citation>
    <scope>NUCLEOTIDE SEQUENCE [LARGE SCALE GENOMIC DNA]</scope>
    <source>
        <strain evidence="7">JCM 16904</strain>
    </source>
</reference>
<dbReference type="InterPro" id="IPR019695">
    <property type="entry name" value="Proteasome_act"/>
</dbReference>
<dbReference type="EMBL" id="BAAAZP010000100">
    <property type="protein sequence ID" value="GAA3683286.1"/>
    <property type="molecule type" value="Genomic_DNA"/>
</dbReference>
<protein>
    <recommendedName>
        <fullName evidence="3">Bacterial proteasome activator</fullName>
    </recommendedName>
</protein>
<feature type="compositionally biased region" description="Basic and acidic residues" evidence="5">
    <location>
        <begin position="200"/>
        <end position="216"/>
    </location>
</feature>
<keyword evidence="7" id="KW-1185">Reference proteome</keyword>
<accession>A0ABP7CB89</accession>
<feature type="compositionally biased region" description="Basic and acidic residues" evidence="5">
    <location>
        <begin position="8"/>
        <end position="25"/>
    </location>
</feature>
<dbReference type="RefSeq" id="WP_344884082.1">
    <property type="nucleotide sequence ID" value="NZ_BAAAZP010000100.1"/>
</dbReference>
<evidence type="ECO:0000313" key="7">
    <source>
        <dbReference type="Proteomes" id="UP001500902"/>
    </source>
</evidence>
<gene>
    <name evidence="6" type="ORF">GCM10022224_054790</name>
</gene>